<keyword evidence="2" id="KW-0812">Transmembrane</keyword>
<evidence type="ECO:0000313" key="4">
    <source>
        <dbReference type="Proteomes" id="UP000319818"/>
    </source>
</evidence>
<feature type="region of interest" description="Disordered" evidence="1">
    <location>
        <begin position="294"/>
        <end position="322"/>
    </location>
</feature>
<evidence type="ECO:0000256" key="1">
    <source>
        <dbReference type="SAM" id="MobiDB-lite"/>
    </source>
</evidence>
<gene>
    <name evidence="3" type="ORF">FB388_7446</name>
</gene>
<keyword evidence="4" id="KW-1185">Reference proteome</keyword>
<evidence type="ECO:0008006" key="5">
    <source>
        <dbReference type="Google" id="ProtNLM"/>
    </source>
</evidence>
<dbReference type="InterPro" id="IPR011009">
    <property type="entry name" value="Kinase-like_dom_sf"/>
</dbReference>
<evidence type="ECO:0000313" key="3">
    <source>
        <dbReference type="EMBL" id="TQM36000.1"/>
    </source>
</evidence>
<dbReference type="EMBL" id="VFPH01000003">
    <property type="protein sequence ID" value="TQM36000.1"/>
    <property type="molecule type" value="Genomic_DNA"/>
</dbReference>
<organism evidence="3 4">
    <name type="scientific">Pseudonocardia cypriaca</name>
    <dbReference type="NCBI Taxonomy" id="882449"/>
    <lineage>
        <taxon>Bacteria</taxon>
        <taxon>Bacillati</taxon>
        <taxon>Actinomycetota</taxon>
        <taxon>Actinomycetes</taxon>
        <taxon>Pseudonocardiales</taxon>
        <taxon>Pseudonocardiaceae</taxon>
        <taxon>Pseudonocardia</taxon>
    </lineage>
</organism>
<dbReference type="OrthoDB" id="9786339at2"/>
<evidence type="ECO:0000256" key="2">
    <source>
        <dbReference type="SAM" id="Phobius"/>
    </source>
</evidence>
<dbReference type="CDD" id="cd13973">
    <property type="entry name" value="PK_MviN-like"/>
    <property type="match status" value="1"/>
</dbReference>
<dbReference type="AlphaFoldDB" id="A0A543FQ73"/>
<keyword evidence="2" id="KW-1133">Transmembrane helix</keyword>
<dbReference type="Gene3D" id="1.10.510.10">
    <property type="entry name" value="Transferase(Phosphotransferase) domain 1"/>
    <property type="match status" value="1"/>
</dbReference>
<keyword evidence="2" id="KW-0472">Membrane</keyword>
<accession>A0A543FQ73</accession>
<dbReference type="SUPFAM" id="SSF56112">
    <property type="entry name" value="Protein kinase-like (PK-like)"/>
    <property type="match status" value="1"/>
</dbReference>
<sequence length="529" mass="55280">MRSTPAVDLPTAPAVPPVPSGTIAGSLLASRYRLRTRVGTDPAACAEFWRAEDTILRRDVAVTVLRRPAPGAVLDDDLSDVDRAEQMVVRALRSGSFEHNGCARLLDVLTPGAASVPDDVLGAAVTEWVPGRSLGEVVADGLIKPLAAARAVAPLAAAAEAAHRHGLVLGCDHPQRVRITPDGRAQLCFALPRSDVTPADDVRGLGAVLYTLLTSHWPLSSADAARAGLAAAERTPGGALLPPSELRPGVPVELDTLTQGTLGPDGAPGHVHTAAAVQRLLTEVVAEDDRMALFPPAHDGVPSSPEDVWQDRGRTVSPPDPQRRRKMTIALTALGAAVLMVLGYLGVQLGAMFVESGGPPIVVEGEPVQPAPGQPQVAPAPAGPAVGGLAVQVYDQGGDPDNSERATRVIDRDPATAWNTSSYYQQFPAYRPGVGIMVSFASAVQLSELTIQSPSRGTVIEVRSAPSADAPFSETEKIAEVTVQGSRTPVSLAGSQPVEHVLLWITKLSGRDGEYSSEIGEVEFRRAGA</sequence>
<dbReference type="Proteomes" id="UP000319818">
    <property type="component" value="Unassembled WGS sequence"/>
</dbReference>
<proteinExistence type="predicted"/>
<comment type="caution">
    <text evidence="3">The sequence shown here is derived from an EMBL/GenBank/DDBJ whole genome shotgun (WGS) entry which is preliminary data.</text>
</comment>
<reference evidence="3 4" key="1">
    <citation type="submission" date="2019-06" db="EMBL/GenBank/DDBJ databases">
        <title>Sequencing the genomes of 1000 actinobacteria strains.</title>
        <authorList>
            <person name="Klenk H.-P."/>
        </authorList>
    </citation>
    <scope>NUCLEOTIDE SEQUENCE [LARGE SCALE GENOMIC DNA]</scope>
    <source>
        <strain evidence="3 4">DSM 45511</strain>
    </source>
</reference>
<name>A0A543FQ73_9PSEU</name>
<dbReference type="RefSeq" id="WP_142107281.1">
    <property type="nucleotide sequence ID" value="NZ_VFPH01000003.1"/>
</dbReference>
<feature type="transmembrane region" description="Helical" evidence="2">
    <location>
        <begin position="327"/>
        <end position="347"/>
    </location>
</feature>
<dbReference type="Gene3D" id="3.30.200.20">
    <property type="entry name" value="Phosphorylase Kinase, domain 1"/>
    <property type="match status" value="1"/>
</dbReference>
<protein>
    <recommendedName>
        <fullName evidence="5">Peptidoglycan lipid II flippase</fullName>
    </recommendedName>
</protein>